<comment type="caution">
    <text evidence="7">The sequence shown here is derived from an EMBL/GenBank/DDBJ whole genome shotgun (WGS) entry which is preliminary data.</text>
</comment>
<dbReference type="NCBIfam" id="TIGR00413">
    <property type="entry name" value="rlpA"/>
    <property type="match status" value="1"/>
</dbReference>
<dbReference type="InterPro" id="IPR009009">
    <property type="entry name" value="RlpA-like_DPBB"/>
</dbReference>
<evidence type="ECO:0000256" key="3">
    <source>
        <dbReference type="HAMAP-Rule" id="MF_02071"/>
    </source>
</evidence>
<sequence length="189" mass="19399" precursor="true">MAVTKGIVLASFALSLGAFVQPARADGGQTGVASYYWQGKGTASGERFNANAMTAAHRSLPFDTKVKVTNLRNGRSVIVRINDRGPFIRGRIIDVSRAAAGELGFTRHGVTKVRVAVVDDEAETIALPIPKPPAKPAAIRVAAADAPAEPPAAQTPSDTPADATGGWTLVPPPSAAPAEPAEGTDAPAN</sequence>
<reference evidence="7 8" key="1">
    <citation type="submission" date="2019-03" db="EMBL/GenBank/DDBJ databases">
        <title>Genomic Encyclopedia of Type Strains, Phase IV (KMG-IV): sequencing the most valuable type-strain genomes for metagenomic binning, comparative biology and taxonomic classification.</title>
        <authorList>
            <person name="Goeker M."/>
        </authorList>
    </citation>
    <scope>NUCLEOTIDE SEQUENCE [LARGE SCALE GENOMIC DNA]</scope>
    <source>
        <strain evidence="7 8">DSM 9035</strain>
    </source>
</reference>
<dbReference type="Gene3D" id="2.40.40.10">
    <property type="entry name" value="RlpA-like domain"/>
    <property type="match status" value="1"/>
</dbReference>
<dbReference type="PANTHER" id="PTHR34183">
    <property type="entry name" value="ENDOLYTIC PEPTIDOGLYCAN TRANSGLYCOSYLASE RLPA"/>
    <property type="match status" value="1"/>
</dbReference>
<keyword evidence="2 3" id="KW-0961">Cell wall biogenesis/degradation</keyword>
<keyword evidence="3" id="KW-0732">Signal</keyword>
<dbReference type="PANTHER" id="PTHR34183:SF8">
    <property type="entry name" value="ENDOLYTIC PEPTIDOGLYCAN TRANSGLYCOSYLASE RLPA-RELATED"/>
    <property type="match status" value="1"/>
</dbReference>
<evidence type="ECO:0000256" key="4">
    <source>
        <dbReference type="RuleBase" id="RU003495"/>
    </source>
</evidence>
<dbReference type="Proteomes" id="UP000294664">
    <property type="component" value="Unassembled WGS sequence"/>
</dbReference>
<organism evidence="7 8">
    <name type="scientific">Aquabacter spiritensis</name>
    <dbReference type="NCBI Taxonomy" id="933073"/>
    <lineage>
        <taxon>Bacteria</taxon>
        <taxon>Pseudomonadati</taxon>
        <taxon>Pseudomonadota</taxon>
        <taxon>Alphaproteobacteria</taxon>
        <taxon>Hyphomicrobiales</taxon>
        <taxon>Xanthobacteraceae</taxon>
        <taxon>Aquabacter</taxon>
    </lineage>
</organism>
<evidence type="ECO:0000256" key="5">
    <source>
        <dbReference type="SAM" id="MobiDB-lite"/>
    </source>
</evidence>
<protein>
    <recommendedName>
        <fullName evidence="3">Endolytic peptidoglycan transglycosylase RlpA</fullName>
        <ecNumber evidence="3">4.2.2.-</ecNumber>
    </recommendedName>
</protein>
<dbReference type="InterPro" id="IPR036908">
    <property type="entry name" value="RlpA-like_sf"/>
</dbReference>
<accession>A0A4R3LML7</accession>
<dbReference type="Pfam" id="PF03330">
    <property type="entry name" value="DPBB_1"/>
    <property type="match status" value="1"/>
</dbReference>
<feature type="signal peptide" evidence="3">
    <location>
        <begin position="1"/>
        <end position="25"/>
    </location>
</feature>
<dbReference type="GO" id="GO:0008932">
    <property type="term" value="F:lytic endotransglycosylase activity"/>
    <property type="evidence" value="ECO:0007669"/>
    <property type="project" value="UniProtKB-UniRule"/>
</dbReference>
<evidence type="ECO:0000256" key="2">
    <source>
        <dbReference type="ARBA" id="ARBA00023316"/>
    </source>
</evidence>
<dbReference type="GO" id="GO:0000270">
    <property type="term" value="P:peptidoglycan metabolic process"/>
    <property type="evidence" value="ECO:0007669"/>
    <property type="project" value="UniProtKB-UniRule"/>
</dbReference>
<dbReference type="InterPro" id="IPR034718">
    <property type="entry name" value="RlpA"/>
</dbReference>
<gene>
    <name evidence="3" type="primary">rlpA</name>
    <name evidence="7" type="ORF">EDC64_11852</name>
</gene>
<comment type="similarity">
    <text evidence="3 4">Belongs to the RlpA family.</text>
</comment>
<evidence type="ECO:0000313" key="7">
    <source>
        <dbReference type="EMBL" id="TCT01554.1"/>
    </source>
</evidence>
<proteinExistence type="inferred from homology"/>
<keyword evidence="1 3" id="KW-0456">Lyase</keyword>
<keyword evidence="7" id="KW-0449">Lipoprotein</keyword>
<name>A0A4R3LML7_9HYPH</name>
<evidence type="ECO:0000313" key="8">
    <source>
        <dbReference type="Proteomes" id="UP000294664"/>
    </source>
</evidence>
<keyword evidence="8" id="KW-1185">Reference proteome</keyword>
<feature type="chain" id="PRO_5021052713" description="Endolytic peptidoglycan transglycosylase RlpA" evidence="3">
    <location>
        <begin position="26"/>
        <end position="189"/>
    </location>
</feature>
<dbReference type="InterPro" id="IPR012997">
    <property type="entry name" value="RplA"/>
</dbReference>
<feature type="domain" description="RlpA-like protein double-psi beta-barrel" evidence="6">
    <location>
        <begin position="29"/>
        <end position="115"/>
    </location>
</feature>
<dbReference type="GO" id="GO:0071555">
    <property type="term" value="P:cell wall organization"/>
    <property type="evidence" value="ECO:0007669"/>
    <property type="project" value="UniProtKB-KW"/>
</dbReference>
<dbReference type="AlphaFoldDB" id="A0A4R3LML7"/>
<evidence type="ECO:0000259" key="6">
    <source>
        <dbReference type="Pfam" id="PF03330"/>
    </source>
</evidence>
<dbReference type="CDD" id="cd22268">
    <property type="entry name" value="DPBB_RlpA-like"/>
    <property type="match status" value="1"/>
</dbReference>
<evidence type="ECO:0000256" key="1">
    <source>
        <dbReference type="ARBA" id="ARBA00023239"/>
    </source>
</evidence>
<comment type="function">
    <text evidence="3">Lytic transglycosylase with a strong preference for naked glycan strands that lack stem peptides.</text>
</comment>
<dbReference type="EMBL" id="SMAI01000018">
    <property type="protein sequence ID" value="TCT01554.1"/>
    <property type="molecule type" value="Genomic_DNA"/>
</dbReference>
<dbReference type="SUPFAM" id="SSF50685">
    <property type="entry name" value="Barwin-like endoglucanases"/>
    <property type="match status" value="1"/>
</dbReference>
<feature type="region of interest" description="Disordered" evidence="5">
    <location>
        <begin position="140"/>
        <end position="189"/>
    </location>
</feature>
<dbReference type="HAMAP" id="MF_02071">
    <property type="entry name" value="RlpA"/>
    <property type="match status" value="1"/>
</dbReference>
<dbReference type="EC" id="4.2.2.-" evidence="3"/>